<feature type="compositionally biased region" description="Basic and acidic residues" evidence="2">
    <location>
        <begin position="277"/>
        <end position="321"/>
    </location>
</feature>
<keyword evidence="1" id="KW-0175">Coiled coil</keyword>
<gene>
    <name evidence="3" type="ORF">ILUMI_02896</name>
</gene>
<keyword evidence="4" id="KW-1185">Reference proteome</keyword>
<dbReference type="EMBL" id="VTPC01001064">
    <property type="protein sequence ID" value="KAF2903285.1"/>
    <property type="molecule type" value="Genomic_DNA"/>
</dbReference>
<organism evidence="3 4">
    <name type="scientific">Ignelater luminosus</name>
    <name type="common">Cucubano</name>
    <name type="synonym">Pyrophorus luminosus</name>
    <dbReference type="NCBI Taxonomy" id="2038154"/>
    <lineage>
        <taxon>Eukaryota</taxon>
        <taxon>Metazoa</taxon>
        <taxon>Ecdysozoa</taxon>
        <taxon>Arthropoda</taxon>
        <taxon>Hexapoda</taxon>
        <taxon>Insecta</taxon>
        <taxon>Pterygota</taxon>
        <taxon>Neoptera</taxon>
        <taxon>Endopterygota</taxon>
        <taxon>Coleoptera</taxon>
        <taxon>Polyphaga</taxon>
        <taxon>Elateriformia</taxon>
        <taxon>Elateroidea</taxon>
        <taxon>Elateridae</taxon>
        <taxon>Agrypninae</taxon>
        <taxon>Pyrophorini</taxon>
        <taxon>Ignelater</taxon>
    </lineage>
</organism>
<reference evidence="3" key="1">
    <citation type="submission" date="2019-08" db="EMBL/GenBank/DDBJ databases">
        <title>The genome of the North American firefly Photinus pyralis.</title>
        <authorList>
            <consortium name="Photinus pyralis genome working group"/>
            <person name="Fallon T.R."/>
            <person name="Sander Lower S.E."/>
            <person name="Weng J.-K."/>
        </authorList>
    </citation>
    <scope>NUCLEOTIDE SEQUENCE</scope>
    <source>
        <strain evidence="3">TRF0915ILg1</strain>
        <tissue evidence="3">Whole body</tissue>
    </source>
</reference>
<proteinExistence type="predicted"/>
<name>A0A8K0GG18_IGNLU</name>
<feature type="compositionally biased region" description="Basic and acidic residues" evidence="2">
    <location>
        <begin position="142"/>
        <end position="173"/>
    </location>
</feature>
<feature type="compositionally biased region" description="Basic residues" evidence="2">
    <location>
        <begin position="121"/>
        <end position="135"/>
    </location>
</feature>
<dbReference type="Proteomes" id="UP000801492">
    <property type="component" value="Unassembled WGS sequence"/>
</dbReference>
<dbReference type="AlphaFoldDB" id="A0A8K0GG18"/>
<protein>
    <submittedName>
        <fullName evidence="3">Uncharacterized protein</fullName>
    </submittedName>
</protein>
<feature type="region of interest" description="Disordered" evidence="2">
    <location>
        <begin position="537"/>
        <end position="572"/>
    </location>
</feature>
<feature type="coiled-coil region" evidence="1">
    <location>
        <begin position="26"/>
        <end position="57"/>
    </location>
</feature>
<feature type="region of interest" description="Disordered" evidence="2">
    <location>
        <begin position="104"/>
        <end position="173"/>
    </location>
</feature>
<sequence>MAKVDTTIPKEPVNLVNLTKEELFDLVESKEKSEKALEEAKRIADEVKKEFDRNIKEVQEVASKIFTEAKGKLQQRFEEIERETNKFVAGTKIEILRTVNLTKENTPAVKTEEEKPSTSRGNKKQTNKNIGKVKGKITQAIDKLKKGSKKEPKKPNQDIKVESNKIPSDTKGKINKIIDRVKKLKQQVEANQKEVNKPIGKIEERISKTISNTIHKEKSELKPVKSELKPVKSELKPVKSELKPKESVRGVEELLEFAEEEIIRGISKKILENATKKIIEKPSTEENKSENKTNKSELSTKQEISKVVKSIVKEATKEDPTKPIQNKIAKNSINPKKQIVKAPENQKKTSQETPKPEIRKVTIQEKPKSATQIKSEPKKVTIQPRAKSIERPNRRDSSLEAKRDLERTFEELKEQTAKFSEIADIDLKKAIENIKLITGRIPRRVLPAAKREIEGIKNEFTKIKTNTIKTSASIRKQTGEVSNKTIKRELVKHLKESKDSSEKVISKPTTEAKKIILKQLPKKGTKEEINKLIEDSKSEISKQSDKSNDKILNTKTINKPQQLPVRKHIKVT</sequence>
<dbReference type="OrthoDB" id="10644604at2759"/>
<accession>A0A8K0GG18</accession>
<evidence type="ECO:0000256" key="1">
    <source>
        <dbReference type="SAM" id="Coils"/>
    </source>
</evidence>
<feature type="compositionally biased region" description="Basic and acidic residues" evidence="2">
    <location>
        <begin position="387"/>
        <end position="402"/>
    </location>
</feature>
<evidence type="ECO:0000256" key="2">
    <source>
        <dbReference type="SAM" id="MobiDB-lite"/>
    </source>
</evidence>
<comment type="caution">
    <text evidence="3">The sequence shown here is derived from an EMBL/GenBank/DDBJ whole genome shotgun (WGS) entry which is preliminary data.</text>
</comment>
<feature type="compositionally biased region" description="Basic and acidic residues" evidence="2">
    <location>
        <begin position="537"/>
        <end position="549"/>
    </location>
</feature>
<feature type="region of interest" description="Disordered" evidence="2">
    <location>
        <begin position="277"/>
        <end position="402"/>
    </location>
</feature>
<evidence type="ECO:0000313" key="3">
    <source>
        <dbReference type="EMBL" id="KAF2903285.1"/>
    </source>
</evidence>
<evidence type="ECO:0000313" key="4">
    <source>
        <dbReference type="Proteomes" id="UP000801492"/>
    </source>
</evidence>
<feature type="compositionally biased region" description="Basic and acidic residues" evidence="2">
    <location>
        <begin position="344"/>
        <end position="368"/>
    </location>
</feature>
<feature type="compositionally biased region" description="Polar residues" evidence="2">
    <location>
        <begin position="550"/>
        <end position="561"/>
    </location>
</feature>